<organism evidence="3 4">
    <name type="scientific">Sinisalibacter aestuarii</name>
    <dbReference type="NCBI Taxonomy" id="2949426"/>
    <lineage>
        <taxon>Bacteria</taxon>
        <taxon>Pseudomonadati</taxon>
        <taxon>Pseudomonadota</taxon>
        <taxon>Alphaproteobacteria</taxon>
        <taxon>Rhodobacterales</taxon>
        <taxon>Roseobacteraceae</taxon>
        <taxon>Sinisalibacter</taxon>
    </lineage>
</organism>
<dbReference type="SMART" id="SM00530">
    <property type="entry name" value="HTH_XRE"/>
    <property type="match status" value="1"/>
</dbReference>
<dbReference type="Pfam" id="PF01381">
    <property type="entry name" value="HTH_3"/>
    <property type="match status" value="1"/>
</dbReference>
<gene>
    <name evidence="3" type="ORF">STA1M1_19500</name>
</gene>
<dbReference type="SUPFAM" id="SSF47413">
    <property type="entry name" value="lambda repressor-like DNA-binding domains"/>
    <property type="match status" value="1"/>
</dbReference>
<reference evidence="3" key="1">
    <citation type="journal article" date="2023" name="Int. J. Syst. Evol. Microbiol.">
        <title>Sinisalibacter aestuarii sp. nov., isolated from estuarine sediment of the Arakawa River.</title>
        <authorList>
            <person name="Arafat S.T."/>
            <person name="Hirano S."/>
            <person name="Sato A."/>
            <person name="Takeuchi K."/>
            <person name="Yasuda T."/>
            <person name="Terahara T."/>
            <person name="Hamada M."/>
            <person name="Kobayashi T."/>
        </authorList>
    </citation>
    <scope>NUCLEOTIDE SEQUENCE</scope>
    <source>
        <strain evidence="3">B-399</strain>
    </source>
</reference>
<evidence type="ECO:0000259" key="2">
    <source>
        <dbReference type="PROSITE" id="PS50943"/>
    </source>
</evidence>
<dbReference type="InterPro" id="IPR013096">
    <property type="entry name" value="Cupin_2"/>
</dbReference>
<dbReference type="Pfam" id="PF07883">
    <property type="entry name" value="Cupin_2"/>
    <property type="match status" value="1"/>
</dbReference>
<evidence type="ECO:0000313" key="4">
    <source>
        <dbReference type="Proteomes" id="UP001144205"/>
    </source>
</evidence>
<dbReference type="Gene3D" id="1.10.260.40">
    <property type="entry name" value="lambda repressor-like DNA-binding domains"/>
    <property type="match status" value="1"/>
</dbReference>
<dbReference type="EMBL" id="BROH01000005">
    <property type="protein sequence ID" value="GKY88081.1"/>
    <property type="molecule type" value="Genomic_DNA"/>
</dbReference>
<sequence>MRNIEARRGMNDEFDVGGRLKTLRQQAGLSQRQLAERAGVPHGQISMIETGRSSPSVASLRRILGGLGITMSAFFAPDEAPAQRVFFRAGELTDLTGQLGDGVAIAQVGDALAHGLQILSETYAPGADTGEAMLDHEANEGGIVVAGEIEVSVGGERAVLGPGDAYLFDSRAPHRFRNIGDTPARIISACTPPYL</sequence>
<accession>A0ABQ5LSW1</accession>
<dbReference type="CDD" id="cd00093">
    <property type="entry name" value="HTH_XRE"/>
    <property type="match status" value="1"/>
</dbReference>
<dbReference type="InterPro" id="IPR001387">
    <property type="entry name" value="Cro/C1-type_HTH"/>
</dbReference>
<keyword evidence="1" id="KW-0238">DNA-binding</keyword>
<dbReference type="PANTHER" id="PTHR46797">
    <property type="entry name" value="HTH-TYPE TRANSCRIPTIONAL REGULATOR"/>
    <property type="match status" value="1"/>
</dbReference>
<dbReference type="Proteomes" id="UP001144205">
    <property type="component" value="Unassembled WGS sequence"/>
</dbReference>
<dbReference type="InterPro" id="IPR050807">
    <property type="entry name" value="TransReg_Diox_bact_type"/>
</dbReference>
<proteinExistence type="predicted"/>
<comment type="caution">
    <text evidence="3">The sequence shown here is derived from an EMBL/GenBank/DDBJ whole genome shotgun (WGS) entry which is preliminary data.</text>
</comment>
<dbReference type="InterPro" id="IPR010982">
    <property type="entry name" value="Lambda_DNA-bd_dom_sf"/>
</dbReference>
<keyword evidence="4" id="KW-1185">Reference proteome</keyword>
<name>A0ABQ5LSW1_9RHOB</name>
<dbReference type="PROSITE" id="PS50943">
    <property type="entry name" value="HTH_CROC1"/>
    <property type="match status" value="1"/>
</dbReference>
<protein>
    <submittedName>
        <fullName evidence="3">Transcriptional regulator</fullName>
    </submittedName>
</protein>
<dbReference type="Gene3D" id="2.60.120.10">
    <property type="entry name" value="Jelly Rolls"/>
    <property type="match status" value="1"/>
</dbReference>
<evidence type="ECO:0000256" key="1">
    <source>
        <dbReference type="ARBA" id="ARBA00023125"/>
    </source>
</evidence>
<feature type="domain" description="HTH cro/C1-type" evidence="2">
    <location>
        <begin position="20"/>
        <end position="74"/>
    </location>
</feature>
<evidence type="ECO:0000313" key="3">
    <source>
        <dbReference type="EMBL" id="GKY88081.1"/>
    </source>
</evidence>
<dbReference type="InterPro" id="IPR014710">
    <property type="entry name" value="RmlC-like_jellyroll"/>
</dbReference>
<dbReference type="SUPFAM" id="SSF51182">
    <property type="entry name" value="RmlC-like cupins"/>
    <property type="match status" value="1"/>
</dbReference>
<dbReference type="CDD" id="cd02209">
    <property type="entry name" value="cupin_XRE_C"/>
    <property type="match status" value="1"/>
</dbReference>
<dbReference type="InterPro" id="IPR011051">
    <property type="entry name" value="RmlC_Cupin_sf"/>
</dbReference>
<dbReference type="PANTHER" id="PTHR46797:SF11">
    <property type="entry name" value="HTH-TYPE TRANSCRIPTIONAL REGULATOR PUUR"/>
    <property type="match status" value="1"/>
</dbReference>